<protein>
    <submittedName>
        <fullName evidence="2">DNA-binding protein</fullName>
    </submittedName>
</protein>
<reference evidence="2 3" key="1">
    <citation type="submission" date="2017-07" db="EMBL/GenBank/DDBJ databases">
        <title>Amycolatopsis thailandensis Genome sequencing and assembly.</title>
        <authorList>
            <person name="Kaur N."/>
            <person name="Mayilraj S."/>
        </authorList>
    </citation>
    <scope>NUCLEOTIDE SEQUENCE [LARGE SCALE GENOMIC DNA]</scope>
    <source>
        <strain evidence="2 3">JCM 16380</strain>
    </source>
</reference>
<dbReference type="OrthoDB" id="4382049at2"/>
<comment type="caution">
    <text evidence="2">The sequence shown here is derived from an EMBL/GenBank/DDBJ whole genome shotgun (WGS) entry which is preliminary data.</text>
</comment>
<name>A0A229S3E3_9PSEU</name>
<dbReference type="SMART" id="SM00357">
    <property type="entry name" value="CSP"/>
    <property type="match status" value="1"/>
</dbReference>
<dbReference type="AlphaFoldDB" id="A0A229S3E3"/>
<dbReference type="InterPro" id="IPR002059">
    <property type="entry name" value="CSP_DNA-bd"/>
</dbReference>
<proteinExistence type="predicted"/>
<dbReference type="SUPFAM" id="SSF50249">
    <property type="entry name" value="Nucleic acid-binding proteins"/>
    <property type="match status" value="1"/>
</dbReference>
<dbReference type="GO" id="GO:0003677">
    <property type="term" value="F:DNA binding"/>
    <property type="evidence" value="ECO:0007669"/>
    <property type="project" value="UniProtKB-KW"/>
</dbReference>
<dbReference type="RefSeq" id="WP_093935875.1">
    <property type="nucleotide sequence ID" value="NZ_NMQT01000077.1"/>
</dbReference>
<evidence type="ECO:0000313" key="2">
    <source>
        <dbReference type="EMBL" id="OXM53239.1"/>
    </source>
</evidence>
<dbReference type="InterPro" id="IPR011129">
    <property type="entry name" value="CSD"/>
</dbReference>
<evidence type="ECO:0000313" key="3">
    <source>
        <dbReference type="Proteomes" id="UP000215223"/>
    </source>
</evidence>
<accession>A0A229S3E3</accession>
<dbReference type="PANTHER" id="PTHR11544">
    <property type="entry name" value="COLD SHOCK DOMAIN CONTAINING PROTEINS"/>
    <property type="match status" value="1"/>
</dbReference>
<keyword evidence="3" id="KW-1185">Reference proteome</keyword>
<evidence type="ECO:0000259" key="1">
    <source>
        <dbReference type="PROSITE" id="PS51857"/>
    </source>
</evidence>
<keyword evidence="2" id="KW-0238">DNA-binding</keyword>
<dbReference type="Pfam" id="PF00313">
    <property type="entry name" value="CSD"/>
    <property type="match status" value="1"/>
</dbReference>
<gene>
    <name evidence="2" type="ORF">CFP71_22230</name>
</gene>
<dbReference type="CDD" id="cd04458">
    <property type="entry name" value="CSP_CDS"/>
    <property type="match status" value="1"/>
</dbReference>
<dbReference type="PRINTS" id="PR00050">
    <property type="entry name" value="COLDSHOCK"/>
</dbReference>
<dbReference type="InterPro" id="IPR050181">
    <property type="entry name" value="Cold_shock_domain"/>
</dbReference>
<dbReference type="InterPro" id="IPR012340">
    <property type="entry name" value="NA-bd_OB-fold"/>
</dbReference>
<sequence>MPEGKIVSFDEIRGYGFAAPENGGEDVFVHVNALTFDKRLLGPGVSVKFDVLESERGLKASRVDLVESPESGASDLARRSAAANTQDDGMCDVLTVKEFLDEVTESLIGAAPSVTGEQITLIRRQLVHLAHKHGWVEA</sequence>
<dbReference type="EMBL" id="NMQT01000077">
    <property type="protein sequence ID" value="OXM53239.1"/>
    <property type="molecule type" value="Genomic_DNA"/>
</dbReference>
<organism evidence="2 3">
    <name type="scientific">Amycolatopsis thailandensis</name>
    <dbReference type="NCBI Taxonomy" id="589330"/>
    <lineage>
        <taxon>Bacteria</taxon>
        <taxon>Bacillati</taxon>
        <taxon>Actinomycetota</taxon>
        <taxon>Actinomycetes</taxon>
        <taxon>Pseudonocardiales</taxon>
        <taxon>Pseudonocardiaceae</taxon>
        <taxon>Amycolatopsis</taxon>
    </lineage>
</organism>
<dbReference type="PROSITE" id="PS51857">
    <property type="entry name" value="CSD_2"/>
    <property type="match status" value="1"/>
</dbReference>
<feature type="domain" description="CSD" evidence="1">
    <location>
        <begin position="1"/>
        <end position="65"/>
    </location>
</feature>
<dbReference type="Gene3D" id="2.40.50.140">
    <property type="entry name" value="Nucleic acid-binding proteins"/>
    <property type="match status" value="1"/>
</dbReference>
<dbReference type="Proteomes" id="UP000215223">
    <property type="component" value="Unassembled WGS sequence"/>
</dbReference>